<evidence type="ECO:0000259" key="5">
    <source>
        <dbReference type="Pfam" id="PF00534"/>
    </source>
</evidence>
<feature type="compositionally biased region" description="Basic and acidic residues" evidence="3">
    <location>
        <begin position="993"/>
        <end position="1003"/>
    </location>
</feature>
<dbReference type="Pfam" id="PF00534">
    <property type="entry name" value="Glycos_transf_1"/>
    <property type="match status" value="1"/>
</dbReference>
<dbReference type="PANTHER" id="PTHR46635:SF1">
    <property type="entry name" value="GLYCOSYL TRANSFERASE FAMILY 1 PROTEIN"/>
    <property type="match status" value="1"/>
</dbReference>
<name>A0A6A1W2P2_9ROSI</name>
<organism evidence="6 7">
    <name type="scientific">Morella rubra</name>
    <name type="common">Chinese bayberry</name>
    <dbReference type="NCBI Taxonomy" id="262757"/>
    <lineage>
        <taxon>Eukaryota</taxon>
        <taxon>Viridiplantae</taxon>
        <taxon>Streptophyta</taxon>
        <taxon>Embryophyta</taxon>
        <taxon>Tracheophyta</taxon>
        <taxon>Spermatophyta</taxon>
        <taxon>Magnoliopsida</taxon>
        <taxon>eudicotyledons</taxon>
        <taxon>Gunneridae</taxon>
        <taxon>Pentapetalae</taxon>
        <taxon>rosids</taxon>
        <taxon>fabids</taxon>
        <taxon>Fagales</taxon>
        <taxon>Myricaceae</taxon>
        <taxon>Morella</taxon>
    </lineage>
</organism>
<keyword evidence="4" id="KW-1133">Transmembrane helix</keyword>
<dbReference type="PANTHER" id="PTHR46635">
    <property type="entry name" value="GLYCOSYL TRANSFERASE FAMILY 1 PROTEIN"/>
    <property type="match status" value="1"/>
</dbReference>
<keyword evidence="7" id="KW-1185">Reference proteome</keyword>
<proteinExistence type="predicted"/>
<dbReference type="AlphaFoldDB" id="A0A6A1W2P2"/>
<dbReference type="SUPFAM" id="SSF53756">
    <property type="entry name" value="UDP-Glycosyltransferase/glycogen phosphorylase"/>
    <property type="match status" value="1"/>
</dbReference>
<dbReference type="GO" id="GO:0016757">
    <property type="term" value="F:glycosyltransferase activity"/>
    <property type="evidence" value="ECO:0007669"/>
    <property type="project" value="UniProtKB-KW"/>
</dbReference>
<evidence type="ECO:0000256" key="3">
    <source>
        <dbReference type="SAM" id="MobiDB-lite"/>
    </source>
</evidence>
<keyword evidence="1" id="KW-0808">Transferase</keyword>
<dbReference type="Gene3D" id="3.40.50.2000">
    <property type="entry name" value="Glycogen Phosphorylase B"/>
    <property type="match status" value="1"/>
</dbReference>
<dbReference type="OrthoDB" id="1592604at2759"/>
<dbReference type="EMBL" id="RXIC02000021">
    <property type="protein sequence ID" value="KAB1219529.1"/>
    <property type="molecule type" value="Genomic_DNA"/>
</dbReference>
<gene>
    <name evidence="6" type="ORF">CJ030_MR3G012325</name>
</gene>
<evidence type="ECO:0000256" key="4">
    <source>
        <dbReference type="SAM" id="Phobius"/>
    </source>
</evidence>
<keyword evidence="4" id="KW-0472">Membrane</keyword>
<evidence type="ECO:0000313" key="6">
    <source>
        <dbReference type="EMBL" id="KAB1219529.1"/>
    </source>
</evidence>
<accession>A0A6A1W2P2</accession>
<feature type="domain" description="Glycosyl transferase family 1" evidence="5">
    <location>
        <begin position="380"/>
        <end position="491"/>
    </location>
</feature>
<keyword evidence="1" id="KW-0328">Glycosyltransferase</keyword>
<feature type="coiled-coil region" evidence="2">
    <location>
        <begin position="604"/>
        <end position="631"/>
    </location>
</feature>
<evidence type="ECO:0000313" key="7">
    <source>
        <dbReference type="Proteomes" id="UP000516437"/>
    </source>
</evidence>
<keyword evidence="2" id="KW-0175">Coiled coil</keyword>
<dbReference type="Proteomes" id="UP000516437">
    <property type="component" value="Chromosome 3"/>
</dbReference>
<protein>
    <recommendedName>
        <fullName evidence="5">Glycosyl transferase family 1 domain-containing protein</fullName>
    </recommendedName>
</protein>
<dbReference type="InterPro" id="IPR001296">
    <property type="entry name" value="Glyco_trans_1"/>
</dbReference>
<comment type="caution">
    <text evidence="6">The sequence shown here is derived from an EMBL/GenBank/DDBJ whole genome shotgun (WGS) entry which is preliminary data.</text>
</comment>
<keyword evidence="4" id="KW-0812">Transmembrane</keyword>
<feature type="transmembrane region" description="Helical" evidence="4">
    <location>
        <begin position="48"/>
        <end position="69"/>
    </location>
</feature>
<feature type="region of interest" description="Disordered" evidence="3">
    <location>
        <begin position="987"/>
        <end position="1006"/>
    </location>
</feature>
<evidence type="ECO:0000256" key="2">
    <source>
        <dbReference type="SAM" id="Coils"/>
    </source>
</evidence>
<evidence type="ECO:0000256" key="1">
    <source>
        <dbReference type="ARBA" id="ARBA00022676"/>
    </source>
</evidence>
<sequence length="1037" mass="119603">MGSLETGISLKRDNVFRSSSAGRTERHPFSQRPRSRFSRFFLFKKLDYLQWICTMAVFLFFVVFFQMFLPGSVVEKSGASFDEDMGGGYGDLNVLKEMGVFEFGDDVRFEPTKLLEQFHREARETSLYSSAFNRTLQRFGYRKPQLALVFADLLVDSQKLLMVTVAAALKEIGYEIQVHSLEGGPVHEIWRKVGIPVTIIQTCDKTEIVVDWLNYDGILVSSIQAKGVFSCFEQEPFKLVPVIWIIHEGSLAMRSREYISNGWTDILNDWRRVFNRSTVVVFPNYILPMIYSTFDAGNFFVVPGSPTEAWEADARMDLHEDDMRVKMGYEPEDAVIAILGSQFLYRGLWLEHAIILQALLPVLLDFPLDNGSNSRLKIIVLSGDSTSNYSVVIEAVALNLKYPSSIVKHKALDGDADNVLRMADVVIYGSFHEAQSFPDILTKAMCFGKPIIAPDLPMIRKYVDDRVNGYLFPKENIRVLTQIVQQVFLQGKLSPLGRNIASIGRRTARNLMVLETVEGYASLLVNVLKLPSEVASPTNVAEISPKFKEEWQWHLFEAVSNGTYMNSTLRSYTFLDKFVQQWNITQRGSSASVNPTNDVFLYSIWEEEKNIEVANARKRREEEELKDRTDQSHGTWEEVYRNAKRAVRSKHDLHDRDEGELERTGQPLCIYEPYFGEGTWPFLHSSSLYHGIGLSTKGRRPGAEDVDAPSRLPLLNNPYYRDILGEHGAFFAIANRIDRVHKNAWIGFQSWRATARKVSLSRIAENALLDSIQARRHGDTLYFWVRLDLDPRNPLQLDFWSFCDAVNAGNCRFAFSEALKRMYGLNHNLDSLPSMPVDSGTWSVMHSWVLPTRSFLEFVMFSRMFVDALDVHMYDEHRPSGHCYLSLSKDKHCYSRLLELLINVWAYHSARRIVYVNPETGEMQEHHRFKGRKGQMWIRWFSYATLKSMDEDLAEEVDTEHPSRRWLWPSTGEVFWQGVYDRERHFRHRQKETRKQRSKEKIDRIRKRTHQKVLGKYVKPPPESNTTVAVETIAESN</sequence>
<reference evidence="6 7" key="1">
    <citation type="journal article" date="2019" name="Plant Biotechnol. J.">
        <title>The red bayberry genome and genetic basis of sex determination.</title>
        <authorList>
            <person name="Jia H.M."/>
            <person name="Jia H.J."/>
            <person name="Cai Q.L."/>
            <person name="Wang Y."/>
            <person name="Zhao H.B."/>
            <person name="Yang W.F."/>
            <person name="Wang G.Y."/>
            <person name="Li Y.H."/>
            <person name="Zhan D.L."/>
            <person name="Shen Y.T."/>
            <person name="Niu Q.F."/>
            <person name="Chang L."/>
            <person name="Qiu J."/>
            <person name="Zhao L."/>
            <person name="Xie H.B."/>
            <person name="Fu W.Y."/>
            <person name="Jin J."/>
            <person name="Li X.W."/>
            <person name="Jiao Y."/>
            <person name="Zhou C.C."/>
            <person name="Tu T."/>
            <person name="Chai C.Y."/>
            <person name="Gao J.L."/>
            <person name="Fan L.J."/>
            <person name="van de Weg E."/>
            <person name="Wang J.Y."/>
            <person name="Gao Z.S."/>
        </authorList>
    </citation>
    <scope>NUCLEOTIDE SEQUENCE [LARGE SCALE GENOMIC DNA]</scope>
    <source>
        <tissue evidence="6">Leaves</tissue>
    </source>
</reference>